<dbReference type="AlphaFoldDB" id="A0A0A9BY39"/>
<reference evidence="2" key="2">
    <citation type="journal article" date="2015" name="Data Brief">
        <title>Shoot transcriptome of the giant reed, Arundo donax.</title>
        <authorList>
            <person name="Barrero R.A."/>
            <person name="Guerrero F.D."/>
            <person name="Moolhuijzen P."/>
            <person name="Goolsby J.A."/>
            <person name="Tidwell J."/>
            <person name="Bellgard S.E."/>
            <person name="Bellgard M.I."/>
        </authorList>
    </citation>
    <scope>NUCLEOTIDE SEQUENCE</scope>
    <source>
        <tissue evidence="2">Shoot tissue taken approximately 20 cm above the soil surface</tissue>
    </source>
</reference>
<proteinExistence type="predicted"/>
<feature type="region of interest" description="Disordered" evidence="1">
    <location>
        <begin position="1"/>
        <end position="47"/>
    </location>
</feature>
<evidence type="ECO:0000313" key="2">
    <source>
        <dbReference type="EMBL" id="JAD64172.1"/>
    </source>
</evidence>
<organism evidence="2">
    <name type="scientific">Arundo donax</name>
    <name type="common">Giant reed</name>
    <name type="synonym">Donax arundinaceus</name>
    <dbReference type="NCBI Taxonomy" id="35708"/>
    <lineage>
        <taxon>Eukaryota</taxon>
        <taxon>Viridiplantae</taxon>
        <taxon>Streptophyta</taxon>
        <taxon>Embryophyta</taxon>
        <taxon>Tracheophyta</taxon>
        <taxon>Spermatophyta</taxon>
        <taxon>Magnoliopsida</taxon>
        <taxon>Liliopsida</taxon>
        <taxon>Poales</taxon>
        <taxon>Poaceae</taxon>
        <taxon>PACMAD clade</taxon>
        <taxon>Arundinoideae</taxon>
        <taxon>Arundineae</taxon>
        <taxon>Arundo</taxon>
    </lineage>
</organism>
<protein>
    <submittedName>
        <fullName evidence="2">Uncharacterized protein</fullName>
    </submittedName>
</protein>
<dbReference type="EMBL" id="GBRH01233723">
    <property type="protein sequence ID" value="JAD64172.1"/>
    <property type="molecule type" value="Transcribed_RNA"/>
</dbReference>
<reference evidence="2" key="1">
    <citation type="submission" date="2014-09" db="EMBL/GenBank/DDBJ databases">
        <authorList>
            <person name="Magalhaes I.L.F."/>
            <person name="Oliveira U."/>
            <person name="Santos F.R."/>
            <person name="Vidigal T.H.D.A."/>
            <person name="Brescovit A.D."/>
            <person name="Santos A.J."/>
        </authorList>
    </citation>
    <scope>NUCLEOTIDE SEQUENCE</scope>
    <source>
        <tissue evidence="2">Shoot tissue taken approximately 20 cm above the soil surface</tissue>
    </source>
</reference>
<feature type="compositionally biased region" description="Basic residues" evidence="1">
    <location>
        <begin position="36"/>
        <end position="46"/>
    </location>
</feature>
<evidence type="ECO:0000256" key="1">
    <source>
        <dbReference type="SAM" id="MobiDB-lite"/>
    </source>
</evidence>
<sequence length="57" mass="6213">MFSSPSLPRTLLGPSRRTAGATPPRRLLPAGNCPISRRRLPPHRRPAPCWAACSARP</sequence>
<accession>A0A0A9BY39</accession>
<name>A0A0A9BY39_ARUDO</name>